<reference evidence="2" key="1">
    <citation type="submission" date="2019-03" db="EMBL/GenBank/DDBJ databases">
        <title>Weissella sp. 26KH-42 Genome sequencing.</title>
        <authorList>
            <person name="Heo J."/>
            <person name="Kim S.-J."/>
            <person name="Kim J.-S."/>
            <person name="Hong S.-B."/>
            <person name="Kwon S.-W."/>
        </authorList>
    </citation>
    <scope>NUCLEOTIDE SEQUENCE [LARGE SCALE GENOMIC DNA]</scope>
    <source>
        <strain evidence="2">26KH-42</strain>
    </source>
</reference>
<organism evidence="1 2">
    <name type="scientific">Periweissella cryptocerci</name>
    <dbReference type="NCBI Taxonomy" id="2506420"/>
    <lineage>
        <taxon>Bacteria</taxon>
        <taxon>Bacillati</taxon>
        <taxon>Bacillota</taxon>
        <taxon>Bacilli</taxon>
        <taxon>Lactobacillales</taxon>
        <taxon>Lactobacillaceae</taxon>
        <taxon>Periweissella</taxon>
    </lineage>
</organism>
<proteinExistence type="predicted"/>
<evidence type="ECO:0000313" key="2">
    <source>
        <dbReference type="Proteomes" id="UP000292886"/>
    </source>
</evidence>
<gene>
    <name evidence="1" type="ORF">EQG49_12790</name>
</gene>
<dbReference type="SUPFAM" id="SSF56563">
    <property type="entry name" value="Major capsid protein gp5"/>
    <property type="match status" value="1"/>
</dbReference>
<name>A0A4P6YWV9_9LACO</name>
<dbReference type="OrthoDB" id="9811942at2"/>
<protein>
    <submittedName>
        <fullName evidence="1">DUF2184 domain-containing protein</fullName>
    </submittedName>
</protein>
<sequence>MAVNGILEARDLEAIDKVIYRAPEEELVARQLFNIKSDVPEYMETYGYNVMTRSGVAKIIADNTDDLPMIDADMTRYHQPIFTIGGGVKYSDRELSQARAMGMNLDAEKADTVRRAIAEKENKMAFIGDASVGLKGLTNAVGIKVEAAAATWAESTPEEIVEQIRVARSRITVIPGYSNAPLNLVIAANQYELLNKRYNQYEPKTILELIRGYGWFEEIKSLTDLLGVGTGGTNSFMVYENTSRTAELLIPRDITRHAEERRYPGVRVPFDSRIGGLIIRTPYAIIRVDGI</sequence>
<accession>A0A4P6YWV9</accession>
<dbReference type="EMBL" id="CP037940">
    <property type="protein sequence ID" value="QBO37273.1"/>
    <property type="molecule type" value="Genomic_DNA"/>
</dbReference>
<dbReference type="Pfam" id="PF09950">
    <property type="entry name" value="Major_capside"/>
    <property type="match status" value="1"/>
</dbReference>
<dbReference type="Proteomes" id="UP000292886">
    <property type="component" value="Chromosome"/>
</dbReference>
<dbReference type="RefSeq" id="WP_133364350.1">
    <property type="nucleotide sequence ID" value="NZ_CP037940.1"/>
</dbReference>
<dbReference type="AlphaFoldDB" id="A0A4P6YWV9"/>
<dbReference type="PIRSF" id="PIRSF029202">
    <property type="entry name" value="UCP029202"/>
    <property type="match status" value="1"/>
</dbReference>
<evidence type="ECO:0000313" key="1">
    <source>
        <dbReference type="EMBL" id="QBO37273.1"/>
    </source>
</evidence>
<dbReference type="KEGG" id="wei:EQG49_12790"/>
<keyword evidence="2" id="KW-1185">Reference proteome</keyword>
<dbReference type="Gene3D" id="3.30.2400.30">
    <property type="match status" value="1"/>
</dbReference>
<dbReference type="InterPro" id="IPR020049">
    <property type="entry name" value="Major_capsid-like"/>
</dbReference>